<organism evidence="2 3">
    <name type="scientific">Acorus calamus</name>
    <name type="common">Sweet flag</name>
    <dbReference type="NCBI Taxonomy" id="4465"/>
    <lineage>
        <taxon>Eukaryota</taxon>
        <taxon>Viridiplantae</taxon>
        <taxon>Streptophyta</taxon>
        <taxon>Embryophyta</taxon>
        <taxon>Tracheophyta</taxon>
        <taxon>Spermatophyta</taxon>
        <taxon>Magnoliopsida</taxon>
        <taxon>Liliopsida</taxon>
        <taxon>Acoraceae</taxon>
        <taxon>Acorus</taxon>
    </lineage>
</organism>
<reference evidence="2" key="2">
    <citation type="submission" date="2023-06" db="EMBL/GenBank/DDBJ databases">
        <authorList>
            <person name="Ma L."/>
            <person name="Liu K.-W."/>
            <person name="Li Z."/>
            <person name="Hsiao Y.-Y."/>
            <person name="Qi Y."/>
            <person name="Fu T."/>
            <person name="Tang G."/>
            <person name="Zhang D."/>
            <person name="Sun W.-H."/>
            <person name="Liu D.-K."/>
            <person name="Li Y."/>
            <person name="Chen G.-Z."/>
            <person name="Liu X.-D."/>
            <person name="Liao X.-Y."/>
            <person name="Jiang Y.-T."/>
            <person name="Yu X."/>
            <person name="Hao Y."/>
            <person name="Huang J."/>
            <person name="Zhao X.-W."/>
            <person name="Ke S."/>
            <person name="Chen Y.-Y."/>
            <person name="Wu W.-L."/>
            <person name="Hsu J.-L."/>
            <person name="Lin Y.-F."/>
            <person name="Huang M.-D."/>
            <person name="Li C.-Y."/>
            <person name="Huang L."/>
            <person name="Wang Z.-W."/>
            <person name="Zhao X."/>
            <person name="Zhong W.-Y."/>
            <person name="Peng D.-H."/>
            <person name="Ahmad S."/>
            <person name="Lan S."/>
            <person name="Zhang J.-S."/>
            <person name="Tsai W.-C."/>
            <person name="Van De Peer Y."/>
            <person name="Liu Z.-J."/>
        </authorList>
    </citation>
    <scope>NUCLEOTIDE SEQUENCE</scope>
    <source>
        <strain evidence="2">CP</strain>
        <tissue evidence="2">Leaves</tissue>
    </source>
</reference>
<dbReference type="Proteomes" id="UP001180020">
    <property type="component" value="Unassembled WGS sequence"/>
</dbReference>
<feature type="region of interest" description="Disordered" evidence="1">
    <location>
        <begin position="1"/>
        <end position="113"/>
    </location>
</feature>
<feature type="compositionally biased region" description="Basic and acidic residues" evidence="1">
    <location>
        <begin position="72"/>
        <end position="110"/>
    </location>
</feature>
<evidence type="ECO:0000313" key="3">
    <source>
        <dbReference type="Proteomes" id="UP001180020"/>
    </source>
</evidence>
<gene>
    <name evidence="2" type="ORF">QJS10_CPA06g01054</name>
</gene>
<proteinExistence type="predicted"/>
<accession>A0AAV9ELZ4</accession>
<name>A0AAV9ELZ4_ACOCL</name>
<dbReference type="AlphaFoldDB" id="A0AAV9ELZ4"/>
<evidence type="ECO:0000256" key="1">
    <source>
        <dbReference type="SAM" id="MobiDB-lite"/>
    </source>
</evidence>
<sequence length="159" mass="17283">MPMPINVDSPSTSAPNKKRKREQREQTAASKDLDKKGKPVTTSAKLARTRAQKLGTGETKSAIGTPKRPKANKFEEPPTPEEHAAEEAVKAHAAEEPPAPEEHATEEASRPQDVILEEAYVTAVIESVCEDILNLPIHEAKGKEGSVEENLVEDESVTQ</sequence>
<reference evidence="2" key="1">
    <citation type="journal article" date="2023" name="Nat. Commun.">
        <title>Diploid and tetraploid genomes of Acorus and the evolution of monocots.</title>
        <authorList>
            <person name="Ma L."/>
            <person name="Liu K.W."/>
            <person name="Li Z."/>
            <person name="Hsiao Y.Y."/>
            <person name="Qi Y."/>
            <person name="Fu T."/>
            <person name="Tang G.D."/>
            <person name="Zhang D."/>
            <person name="Sun W.H."/>
            <person name="Liu D.K."/>
            <person name="Li Y."/>
            <person name="Chen G.Z."/>
            <person name="Liu X.D."/>
            <person name="Liao X.Y."/>
            <person name="Jiang Y.T."/>
            <person name="Yu X."/>
            <person name="Hao Y."/>
            <person name="Huang J."/>
            <person name="Zhao X.W."/>
            <person name="Ke S."/>
            <person name="Chen Y.Y."/>
            <person name="Wu W.L."/>
            <person name="Hsu J.L."/>
            <person name="Lin Y.F."/>
            <person name="Huang M.D."/>
            <person name="Li C.Y."/>
            <person name="Huang L."/>
            <person name="Wang Z.W."/>
            <person name="Zhao X."/>
            <person name="Zhong W.Y."/>
            <person name="Peng D.H."/>
            <person name="Ahmad S."/>
            <person name="Lan S."/>
            <person name="Zhang J.S."/>
            <person name="Tsai W.C."/>
            <person name="Van de Peer Y."/>
            <person name="Liu Z.J."/>
        </authorList>
    </citation>
    <scope>NUCLEOTIDE SEQUENCE</scope>
    <source>
        <strain evidence="2">CP</strain>
    </source>
</reference>
<evidence type="ECO:0000313" key="2">
    <source>
        <dbReference type="EMBL" id="KAK1314292.1"/>
    </source>
</evidence>
<protein>
    <submittedName>
        <fullName evidence="2">Uncharacterized protein</fullName>
    </submittedName>
</protein>
<comment type="caution">
    <text evidence="2">The sequence shown here is derived from an EMBL/GenBank/DDBJ whole genome shotgun (WGS) entry which is preliminary data.</text>
</comment>
<keyword evidence="3" id="KW-1185">Reference proteome</keyword>
<feature type="region of interest" description="Disordered" evidence="1">
    <location>
        <begin position="139"/>
        <end position="159"/>
    </location>
</feature>
<dbReference type="EMBL" id="JAUJYO010000006">
    <property type="protein sequence ID" value="KAK1314292.1"/>
    <property type="molecule type" value="Genomic_DNA"/>
</dbReference>
<feature type="compositionally biased region" description="Acidic residues" evidence="1">
    <location>
        <begin position="150"/>
        <end position="159"/>
    </location>
</feature>